<protein>
    <submittedName>
        <fullName evidence="2">Uncharacterized protein</fullName>
    </submittedName>
</protein>
<proteinExistence type="predicted"/>
<evidence type="ECO:0000256" key="1">
    <source>
        <dbReference type="SAM" id="SignalP"/>
    </source>
</evidence>
<organism evidence="2 3">
    <name type="scientific">Trichinella pseudospiralis</name>
    <name type="common">Parasitic roundworm</name>
    <dbReference type="NCBI Taxonomy" id="6337"/>
    <lineage>
        <taxon>Eukaryota</taxon>
        <taxon>Metazoa</taxon>
        <taxon>Ecdysozoa</taxon>
        <taxon>Nematoda</taxon>
        <taxon>Enoplea</taxon>
        <taxon>Dorylaimia</taxon>
        <taxon>Trichinellida</taxon>
        <taxon>Trichinellidae</taxon>
        <taxon>Trichinella</taxon>
    </lineage>
</organism>
<reference evidence="2 3" key="1">
    <citation type="submission" date="2015-01" db="EMBL/GenBank/DDBJ databases">
        <title>Evolution of Trichinella species and genotypes.</title>
        <authorList>
            <person name="Korhonen P.K."/>
            <person name="Edoardo P."/>
            <person name="Giuseppe L.R."/>
            <person name="Gasser R.B."/>
        </authorList>
    </citation>
    <scope>NUCLEOTIDE SEQUENCE [LARGE SCALE GENOMIC DNA]</scope>
    <source>
        <strain evidence="2">ISS141</strain>
    </source>
</reference>
<feature type="signal peptide" evidence="1">
    <location>
        <begin position="1"/>
        <end position="33"/>
    </location>
</feature>
<name>A0A0V0XNL1_TRIPS</name>
<feature type="chain" id="PRO_5006872635" evidence="1">
    <location>
        <begin position="34"/>
        <end position="60"/>
    </location>
</feature>
<comment type="caution">
    <text evidence="2">The sequence shown here is derived from an EMBL/GenBank/DDBJ whole genome shotgun (WGS) entry which is preliminary data.</text>
</comment>
<evidence type="ECO:0000313" key="3">
    <source>
        <dbReference type="Proteomes" id="UP000054815"/>
    </source>
</evidence>
<keyword evidence="1" id="KW-0732">Signal</keyword>
<dbReference type="Proteomes" id="UP000054815">
    <property type="component" value="Unassembled WGS sequence"/>
</dbReference>
<dbReference type="EMBL" id="JYDU01000195">
    <property type="protein sequence ID" value="KRX89542.1"/>
    <property type="molecule type" value="Genomic_DNA"/>
</dbReference>
<evidence type="ECO:0000313" key="2">
    <source>
        <dbReference type="EMBL" id="KRX89542.1"/>
    </source>
</evidence>
<dbReference type="AlphaFoldDB" id="A0A0V0XNL1"/>
<accession>A0A0V0XNL1</accession>
<gene>
    <name evidence="2" type="ORF">T4E_7348</name>
</gene>
<sequence length="60" mass="6896">MLMPRYSCTRLLFCFRVLLPVVCLAQWFSKCRSRPIGSLPADSGYECPENHSTSMLWLLA</sequence>